<dbReference type="CDD" id="cd14265">
    <property type="entry name" value="UDPK_IM_like"/>
    <property type="match status" value="1"/>
</dbReference>
<feature type="transmembrane region" description="Helical" evidence="19">
    <location>
        <begin position="37"/>
        <end position="54"/>
    </location>
</feature>
<dbReference type="RefSeq" id="WP_078755285.1">
    <property type="nucleotide sequence ID" value="NZ_FUWO01000003.1"/>
</dbReference>
<dbReference type="GO" id="GO:0008654">
    <property type="term" value="P:phospholipid biosynthetic process"/>
    <property type="evidence" value="ECO:0007669"/>
    <property type="project" value="UniProtKB-KW"/>
</dbReference>
<evidence type="ECO:0000256" key="9">
    <source>
        <dbReference type="ARBA" id="ARBA00022840"/>
    </source>
</evidence>
<dbReference type="EMBL" id="FUWO01000003">
    <property type="protein sequence ID" value="SJZ35050.1"/>
    <property type="molecule type" value="Genomic_DNA"/>
</dbReference>
<sequence length="131" mass="14646">MGLQDKPTKYWANQNRISAFQAAKAGLITLWKEEFNFRIHLLMTLAVVVAGFIFQITTTEWLIIILLIGHVIALEMINSAIETVVDLVVGTKWDQQAKRSKDIAAAAVMMMALIAVVVGLIIFVPYLVKLF</sequence>
<keyword evidence="14" id="KW-1208">Phospholipid metabolism</keyword>
<evidence type="ECO:0000256" key="13">
    <source>
        <dbReference type="ARBA" id="ARBA00023209"/>
    </source>
</evidence>
<evidence type="ECO:0000256" key="16">
    <source>
        <dbReference type="PIRSR" id="PIRSR600829-2"/>
    </source>
</evidence>
<accession>A0A1T4JXY1</accession>
<evidence type="ECO:0000256" key="11">
    <source>
        <dbReference type="ARBA" id="ARBA00023098"/>
    </source>
</evidence>
<feature type="binding site" evidence="17">
    <location>
        <position position="82"/>
    </location>
    <ligand>
        <name>ATP</name>
        <dbReference type="ChEBI" id="CHEBI:30616"/>
    </ligand>
</feature>
<evidence type="ECO:0000256" key="17">
    <source>
        <dbReference type="PIRSR" id="PIRSR600829-3"/>
    </source>
</evidence>
<keyword evidence="4" id="KW-0444">Lipid biosynthesis</keyword>
<dbReference type="GO" id="GO:0005886">
    <property type="term" value="C:plasma membrane"/>
    <property type="evidence" value="ECO:0007669"/>
    <property type="project" value="UniProtKB-SubCell"/>
</dbReference>
<evidence type="ECO:0000256" key="14">
    <source>
        <dbReference type="ARBA" id="ARBA00023264"/>
    </source>
</evidence>
<dbReference type="OrthoDB" id="9789934at2"/>
<evidence type="ECO:0000256" key="6">
    <source>
        <dbReference type="ARBA" id="ARBA00022692"/>
    </source>
</evidence>
<feature type="binding site" evidence="18">
    <location>
        <position position="82"/>
    </location>
    <ligand>
        <name>a divalent metal cation</name>
        <dbReference type="ChEBI" id="CHEBI:60240"/>
    </ligand>
</feature>
<dbReference type="STRING" id="1121925.SAMN02746011_00443"/>
<comment type="similarity">
    <text evidence="2">Belongs to the bacterial diacylglycerol kinase family.</text>
</comment>
<dbReference type="Proteomes" id="UP000189941">
    <property type="component" value="Unassembled WGS sequence"/>
</dbReference>
<keyword evidence="5" id="KW-0808">Transferase</keyword>
<organism evidence="20 21">
    <name type="scientific">Globicatella sulfidifaciens DSM 15739</name>
    <dbReference type="NCBI Taxonomy" id="1121925"/>
    <lineage>
        <taxon>Bacteria</taxon>
        <taxon>Bacillati</taxon>
        <taxon>Bacillota</taxon>
        <taxon>Bacilli</taxon>
        <taxon>Lactobacillales</taxon>
        <taxon>Aerococcaceae</taxon>
        <taxon>Globicatella</taxon>
    </lineage>
</organism>
<feature type="binding site" evidence="18">
    <location>
        <position position="34"/>
    </location>
    <ligand>
        <name>a divalent metal cation</name>
        <dbReference type="ChEBI" id="CHEBI:60240"/>
    </ligand>
</feature>
<name>A0A1T4JXY1_9LACT</name>
<gene>
    <name evidence="20" type="ORF">SAMN02746011_00443</name>
</gene>
<dbReference type="Pfam" id="PF01219">
    <property type="entry name" value="DAGK_prokar"/>
    <property type="match status" value="1"/>
</dbReference>
<protein>
    <submittedName>
        <fullName evidence="20">Diacylglycerol kinase (ATP)</fullName>
    </submittedName>
</protein>
<evidence type="ECO:0000256" key="7">
    <source>
        <dbReference type="ARBA" id="ARBA00022741"/>
    </source>
</evidence>
<keyword evidence="12 19" id="KW-0472">Membrane</keyword>
<dbReference type="InterPro" id="IPR033717">
    <property type="entry name" value="UDPK"/>
</dbReference>
<dbReference type="AlphaFoldDB" id="A0A1T4JXY1"/>
<keyword evidence="10 19" id="KW-1133">Transmembrane helix</keyword>
<feature type="binding site" evidence="17">
    <location>
        <position position="34"/>
    </location>
    <ligand>
        <name>ATP</name>
        <dbReference type="ChEBI" id="CHEBI:30616"/>
    </ligand>
</feature>
<reference evidence="21" key="1">
    <citation type="submission" date="2017-02" db="EMBL/GenBank/DDBJ databases">
        <authorList>
            <person name="Varghese N."/>
            <person name="Submissions S."/>
        </authorList>
    </citation>
    <scope>NUCLEOTIDE SEQUENCE [LARGE SCALE GENOMIC DNA]</scope>
    <source>
        <strain evidence="21">DSM 15739</strain>
    </source>
</reference>
<comment type="subcellular location">
    <subcellularLocation>
        <location evidence="1">Cell membrane</location>
        <topology evidence="1">Multi-pass membrane protein</topology>
    </subcellularLocation>
</comment>
<keyword evidence="7 17" id="KW-0547">Nucleotide-binding</keyword>
<keyword evidence="21" id="KW-1185">Reference proteome</keyword>
<keyword evidence="11" id="KW-0443">Lipid metabolism</keyword>
<evidence type="ECO:0000256" key="3">
    <source>
        <dbReference type="ARBA" id="ARBA00022475"/>
    </source>
</evidence>
<dbReference type="InterPro" id="IPR000829">
    <property type="entry name" value="DAGK"/>
</dbReference>
<evidence type="ECO:0000256" key="1">
    <source>
        <dbReference type="ARBA" id="ARBA00004651"/>
    </source>
</evidence>
<evidence type="ECO:0000256" key="4">
    <source>
        <dbReference type="ARBA" id="ARBA00022516"/>
    </source>
</evidence>
<evidence type="ECO:0000256" key="2">
    <source>
        <dbReference type="ARBA" id="ARBA00005967"/>
    </source>
</evidence>
<feature type="binding site" evidence="16">
    <location>
        <position position="75"/>
    </location>
    <ligand>
        <name>substrate</name>
    </ligand>
</feature>
<keyword evidence="9 17" id="KW-0067">ATP-binding</keyword>
<evidence type="ECO:0000256" key="15">
    <source>
        <dbReference type="PIRSR" id="PIRSR600829-1"/>
    </source>
</evidence>
<evidence type="ECO:0000256" key="5">
    <source>
        <dbReference type="ARBA" id="ARBA00022679"/>
    </source>
</evidence>
<keyword evidence="18" id="KW-0479">Metal-binding</keyword>
<evidence type="ECO:0000313" key="21">
    <source>
        <dbReference type="Proteomes" id="UP000189941"/>
    </source>
</evidence>
<evidence type="ECO:0000256" key="8">
    <source>
        <dbReference type="ARBA" id="ARBA00022777"/>
    </source>
</evidence>
<evidence type="ECO:0000256" key="12">
    <source>
        <dbReference type="ARBA" id="ARBA00023136"/>
    </source>
</evidence>
<feature type="binding site" evidence="17">
    <location>
        <begin position="101"/>
        <end position="102"/>
    </location>
    <ligand>
        <name>ATP</name>
        <dbReference type="ChEBI" id="CHEBI:30616"/>
    </ligand>
</feature>
<feature type="transmembrane region" description="Helical" evidence="19">
    <location>
        <begin position="103"/>
        <end position="128"/>
    </location>
</feature>
<dbReference type="PANTHER" id="PTHR34299:SF1">
    <property type="entry name" value="DIACYLGLYCEROL KINASE"/>
    <property type="match status" value="1"/>
</dbReference>
<evidence type="ECO:0000256" key="10">
    <source>
        <dbReference type="ARBA" id="ARBA00022989"/>
    </source>
</evidence>
<dbReference type="PROSITE" id="PS01069">
    <property type="entry name" value="DAGK_PROKAR"/>
    <property type="match status" value="1"/>
</dbReference>
<dbReference type="InterPro" id="IPR036945">
    <property type="entry name" value="DAGK_sf"/>
</dbReference>
<keyword evidence="13" id="KW-0594">Phospholipid biosynthesis</keyword>
<evidence type="ECO:0000256" key="18">
    <source>
        <dbReference type="PIRSR" id="PIRSR600829-4"/>
    </source>
</evidence>
<comment type="cofactor">
    <cofactor evidence="18">
        <name>Mg(2+)</name>
        <dbReference type="ChEBI" id="CHEBI:18420"/>
    </cofactor>
    <text evidence="18">Mn(2+), Zn(2+), Cd(2+) and Co(2+) support activity to lesser extents.</text>
</comment>
<dbReference type="PANTHER" id="PTHR34299">
    <property type="entry name" value="DIACYLGLYCEROL KINASE"/>
    <property type="match status" value="1"/>
</dbReference>
<dbReference type="Gene3D" id="1.10.287.3610">
    <property type="match status" value="1"/>
</dbReference>
<keyword evidence="18" id="KW-0460">Magnesium</keyword>
<keyword evidence="3" id="KW-1003">Cell membrane</keyword>
<dbReference type="GO" id="GO:0046872">
    <property type="term" value="F:metal ion binding"/>
    <property type="evidence" value="ECO:0007669"/>
    <property type="project" value="UniProtKB-KW"/>
</dbReference>
<evidence type="ECO:0000256" key="19">
    <source>
        <dbReference type="SAM" id="Phobius"/>
    </source>
</evidence>
<evidence type="ECO:0000313" key="20">
    <source>
        <dbReference type="EMBL" id="SJZ35050.1"/>
    </source>
</evidence>
<dbReference type="GO" id="GO:0005524">
    <property type="term" value="F:ATP binding"/>
    <property type="evidence" value="ECO:0007669"/>
    <property type="project" value="UniProtKB-KW"/>
</dbReference>
<keyword evidence="8 20" id="KW-0418">Kinase</keyword>
<dbReference type="GO" id="GO:0016301">
    <property type="term" value="F:kinase activity"/>
    <property type="evidence" value="ECO:0007669"/>
    <property type="project" value="UniProtKB-KW"/>
</dbReference>
<feature type="active site" description="Proton acceptor" evidence="15">
    <location>
        <position position="75"/>
    </location>
</feature>
<feature type="transmembrane region" description="Helical" evidence="19">
    <location>
        <begin position="61"/>
        <end position="81"/>
    </location>
</feature>
<keyword evidence="6 19" id="KW-0812">Transmembrane</keyword>
<proteinExistence type="inferred from homology"/>